<evidence type="ECO:0000256" key="8">
    <source>
        <dbReference type="ARBA" id="ARBA00022884"/>
    </source>
</evidence>
<dbReference type="PANTHER" id="PTHR32120">
    <property type="entry name" value="SMALL RIBOSOMAL SUBUNIT BIOGENESIS GTPASE RSGA"/>
    <property type="match status" value="1"/>
</dbReference>
<feature type="binding site" evidence="10">
    <location>
        <position position="302"/>
    </location>
    <ligand>
        <name>Zn(2+)</name>
        <dbReference type="ChEBI" id="CHEBI:29105"/>
    </ligand>
</feature>
<dbReference type="EC" id="3.6.1.-" evidence="10"/>
<dbReference type="PANTHER" id="PTHR32120:SF10">
    <property type="entry name" value="SMALL RIBOSOMAL SUBUNIT BIOGENESIS GTPASE RSGA"/>
    <property type="match status" value="1"/>
</dbReference>
<dbReference type="NCBIfam" id="TIGR00157">
    <property type="entry name" value="ribosome small subunit-dependent GTPase A"/>
    <property type="match status" value="1"/>
</dbReference>
<proteinExistence type="inferred from homology"/>
<evidence type="ECO:0000259" key="11">
    <source>
        <dbReference type="PROSITE" id="PS50936"/>
    </source>
</evidence>
<keyword evidence="4 10" id="KW-0699">rRNA-binding</keyword>
<dbReference type="RefSeq" id="WP_187247342.1">
    <property type="nucleotide sequence ID" value="NZ_BAAAOK010000017.1"/>
</dbReference>
<feature type="binding site" evidence="10">
    <location>
        <position position="309"/>
    </location>
    <ligand>
        <name>Zn(2+)</name>
        <dbReference type="ChEBI" id="CHEBI:29105"/>
    </ligand>
</feature>
<evidence type="ECO:0000256" key="4">
    <source>
        <dbReference type="ARBA" id="ARBA00022730"/>
    </source>
</evidence>
<comment type="subunit">
    <text evidence="10">Monomer. Associates with 30S ribosomal subunit, binds 16S rRNA.</text>
</comment>
<reference evidence="13 14" key="1">
    <citation type="submission" date="2020-06" db="EMBL/GenBank/DDBJ databases">
        <title>Actinomadura xiongansis sp. nov., isolated from soil of Baiyangdian.</title>
        <authorList>
            <person name="Zhang X."/>
        </authorList>
    </citation>
    <scope>NUCLEOTIDE SEQUENCE [LARGE SCALE GENOMIC DNA]</scope>
    <source>
        <strain evidence="13 14">HBUM206468</strain>
    </source>
</reference>
<name>A0ABR7M044_9ACTN</name>
<feature type="domain" description="CP-type G" evidence="12">
    <location>
        <begin position="119"/>
        <end position="279"/>
    </location>
</feature>
<accession>A0ABR7M044</accession>
<keyword evidence="8 10" id="KW-0694">RNA-binding</keyword>
<evidence type="ECO:0000256" key="1">
    <source>
        <dbReference type="ARBA" id="ARBA00022490"/>
    </source>
</evidence>
<evidence type="ECO:0000259" key="12">
    <source>
        <dbReference type="PROSITE" id="PS51721"/>
    </source>
</evidence>
<evidence type="ECO:0000313" key="14">
    <source>
        <dbReference type="Proteomes" id="UP000805614"/>
    </source>
</evidence>
<comment type="caution">
    <text evidence="13">The sequence shown here is derived from an EMBL/GenBank/DDBJ whole genome shotgun (WGS) entry which is preliminary data.</text>
</comment>
<comment type="function">
    <text evidence="10">One of several proteins that assist in the late maturation steps of the functional core of the 30S ribosomal subunit. Helps release RbfA from mature subunits. May play a role in the assembly of ribosomal proteins into the subunit. Circularly permuted GTPase that catalyzes slow GTP hydrolysis, GTPase activity is stimulated by the 30S ribosomal subunit.</text>
</comment>
<dbReference type="InterPro" id="IPR010914">
    <property type="entry name" value="RsgA_GTPase_dom"/>
</dbReference>
<comment type="similarity">
    <text evidence="10">Belongs to the TRAFAC class YlqF/YawG GTPase family. RsgA subfamily.</text>
</comment>
<dbReference type="InterPro" id="IPR027417">
    <property type="entry name" value="P-loop_NTPase"/>
</dbReference>
<dbReference type="InterPro" id="IPR030378">
    <property type="entry name" value="G_CP_dom"/>
</dbReference>
<dbReference type="PROSITE" id="PS50936">
    <property type="entry name" value="ENGC_GTPASE"/>
    <property type="match status" value="1"/>
</dbReference>
<feature type="binding site" evidence="10">
    <location>
        <position position="315"/>
    </location>
    <ligand>
        <name>Zn(2+)</name>
        <dbReference type="ChEBI" id="CHEBI:29105"/>
    </ligand>
</feature>
<dbReference type="EMBL" id="JABVEC010000039">
    <property type="protein sequence ID" value="MBC6470298.1"/>
    <property type="molecule type" value="Genomic_DNA"/>
</dbReference>
<evidence type="ECO:0000256" key="3">
    <source>
        <dbReference type="ARBA" id="ARBA00022723"/>
    </source>
</evidence>
<evidence type="ECO:0000256" key="5">
    <source>
        <dbReference type="ARBA" id="ARBA00022741"/>
    </source>
</evidence>
<organism evidence="13 14">
    <name type="scientific">Actinomadura alba</name>
    <dbReference type="NCBI Taxonomy" id="406431"/>
    <lineage>
        <taxon>Bacteria</taxon>
        <taxon>Bacillati</taxon>
        <taxon>Actinomycetota</taxon>
        <taxon>Actinomycetes</taxon>
        <taxon>Streptosporangiales</taxon>
        <taxon>Thermomonosporaceae</taxon>
        <taxon>Actinomadura</taxon>
    </lineage>
</organism>
<keyword evidence="2 10" id="KW-0690">Ribosome biogenesis</keyword>
<evidence type="ECO:0000313" key="13">
    <source>
        <dbReference type="EMBL" id="MBC6470298.1"/>
    </source>
</evidence>
<feature type="binding site" evidence="10">
    <location>
        <begin position="171"/>
        <end position="174"/>
    </location>
    <ligand>
        <name>GTP</name>
        <dbReference type="ChEBI" id="CHEBI:37565"/>
    </ligand>
</feature>
<feature type="binding site" evidence="10">
    <location>
        <begin position="221"/>
        <end position="229"/>
    </location>
    <ligand>
        <name>GTP</name>
        <dbReference type="ChEBI" id="CHEBI:37565"/>
    </ligand>
</feature>
<gene>
    <name evidence="10 13" type="primary">rsgA</name>
    <name evidence="13" type="ORF">HKK74_33125</name>
</gene>
<dbReference type="InterPro" id="IPR004881">
    <property type="entry name" value="Ribosome_biogen_GTPase_RsgA"/>
</dbReference>
<comment type="cofactor">
    <cofactor evidence="10">
        <name>Zn(2+)</name>
        <dbReference type="ChEBI" id="CHEBI:29105"/>
    </cofactor>
    <text evidence="10">Binds 1 zinc ion per subunit.</text>
</comment>
<keyword evidence="6 10" id="KW-0378">Hydrolase</keyword>
<keyword evidence="7 10" id="KW-0862">Zinc</keyword>
<dbReference type="PROSITE" id="PS51721">
    <property type="entry name" value="G_CP"/>
    <property type="match status" value="1"/>
</dbReference>
<evidence type="ECO:0000256" key="2">
    <source>
        <dbReference type="ARBA" id="ARBA00022517"/>
    </source>
</evidence>
<protein>
    <recommendedName>
        <fullName evidence="10">Small ribosomal subunit biogenesis GTPase RsgA</fullName>
        <ecNumber evidence="10">3.6.1.-</ecNumber>
    </recommendedName>
</protein>
<keyword evidence="9 10" id="KW-0342">GTP-binding</keyword>
<evidence type="ECO:0000256" key="7">
    <source>
        <dbReference type="ARBA" id="ARBA00022833"/>
    </source>
</evidence>
<dbReference type="SUPFAM" id="SSF52540">
    <property type="entry name" value="P-loop containing nucleoside triphosphate hydrolases"/>
    <property type="match status" value="1"/>
</dbReference>
<evidence type="ECO:0000256" key="9">
    <source>
        <dbReference type="ARBA" id="ARBA00023134"/>
    </source>
</evidence>
<keyword evidence="3 10" id="KW-0479">Metal-binding</keyword>
<dbReference type="Pfam" id="PF03193">
    <property type="entry name" value="RsgA_GTPase"/>
    <property type="match status" value="1"/>
</dbReference>
<evidence type="ECO:0000256" key="10">
    <source>
        <dbReference type="HAMAP-Rule" id="MF_01820"/>
    </source>
</evidence>
<comment type="subcellular location">
    <subcellularLocation>
        <location evidence="10">Cytoplasm</location>
    </subcellularLocation>
</comment>
<dbReference type="CDD" id="cd01854">
    <property type="entry name" value="YjeQ_EngC"/>
    <property type="match status" value="1"/>
</dbReference>
<keyword evidence="1 10" id="KW-0963">Cytoplasm</keyword>
<sequence>MVFEEHSAFDLFDLGWDDGWSAAFSGRAAGDGLVAARVVRVDKGACDIVSAEGEARAPLGGDLRRAAADDPVARPCVGDWVVVRRQPDGGLLIEAVLPRRTAIVRGGVARESRGGLSADSRGQVLAANIDVVYVVEPAAHEPGEDSADLGRIERLLTLAWESGARPVVLVTKADLAGDLPALLDRVAEAAPGADVHAVSSLAGSGLESVRLGRGRTAVLLGPSGAGKSTLVNALADADLMATQQVRASDGRGRHTTTHRELLVLPGNGLVIDTPGLRRVGLYDADAGLSQTFSDIEELAEDCRFSDCAHGAEPDCAVRAAVESGDLPRRRLDSWNKLRREAAWMAGRTDARLRAEQTRHWKIIHKEMRRSGRNRP</sequence>
<dbReference type="HAMAP" id="MF_01820">
    <property type="entry name" value="GTPase_RsgA"/>
    <property type="match status" value="1"/>
</dbReference>
<dbReference type="Gene3D" id="1.10.40.50">
    <property type="entry name" value="Probable gtpase engc, domain 3"/>
    <property type="match status" value="1"/>
</dbReference>
<keyword evidence="14" id="KW-1185">Reference proteome</keyword>
<feature type="domain" description="EngC GTPase" evidence="11">
    <location>
        <begin position="127"/>
        <end position="277"/>
    </location>
</feature>
<evidence type="ECO:0000256" key="6">
    <source>
        <dbReference type="ARBA" id="ARBA00022801"/>
    </source>
</evidence>
<keyword evidence="5 10" id="KW-0547">Nucleotide-binding</keyword>
<feature type="binding site" evidence="10">
    <location>
        <position position="307"/>
    </location>
    <ligand>
        <name>Zn(2+)</name>
        <dbReference type="ChEBI" id="CHEBI:29105"/>
    </ligand>
</feature>
<dbReference type="Proteomes" id="UP000805614">
    <property type="component" value="Unassembled WGS sequence"/>
</dbReference>
<dbReference type="Gene3D" id="3.40.50.300">
    <property type="entry name" value="P-loop containing nucleotide triphosphate hydrolases"/>
    <property type="match status" value="1"/>
</dbReference>